<evidence type="ECO:0000313" key="2">
    <source>
        <dbReference type="Proteomes" id="UP000006045"/>
    </source>
</evidence>
<dbReference type="Proteomes" id="UP000006045">
    <property type="component" value="Chromosome"/>
</dbReference>
<organism evidence="1 2">
    <name type="scientific">Pseudomonas fluorescens R124</name>
    <dbReference type="NCBI Taxonomy" id="743713"/>
    <lineage>
        <taxon>Bacteria</taxon>
        <taxon>Pseudomonadati</taxon>
        <taxon>Pseudomonadota</taxon>
        <taxon>Gammaproteobacteria</taxon>
        <taxon>Pseudomonadales</taxon>
        <taxon>Pseudomonadaceae</taxon>
        <taxon>Pseudomonas</taxon>
    </lineage>
</organism>
<dbReference type="EMBL" id="CM001561">
    <property type="protein sequence ID" value="EJZ55971.1"/>
    <property type="molecule type" value="Genomic_DNA"/>
</dbReference>
<proteinExistence type="predicted"/>
<sequence>MRFVSANIASIGKLGIERPILKNYFYMRFGF</sequence>
<name>A0A7U9CP03_PSEFL</name>
<reference evidence="1 2" key="1">
    <citation type="submission" date="2012-08" db="EMBL/GenBank/DDBJ databases">
        <title>The genome of cave-isolated P. fluorescens strain R124 demonstrates phenotypic adaptation to the mineral environment.</title>
        <authorList>
            <person name="Barton M.D."/>
            <person name="Petronio M."/>
            <person name="Giarrizzo J.G."/>
            <person name="Bowling B.V."/>
            <person name="Barton H.A."/>
        </authorList>
    </citation>
    <scope>NUCLEOTIDE SEQUENCE [LARGE SCALE GENOMIC DNA]</scope>
    <source>
        <strain evidence="1 2">R124</strain>
    </source>
</reference>
<accession>A0A7U9CP03</accession>
<evidence type="ECO:0000313" key="1">
    <source>
        <dbReference type="EMBL" id="EJZ55971.1"/>
    </source>
</evidence>
<gene>
    <name evidence="1" type="ORF">I1A_000275</name>
</gene>
<dbReference type="AlphaFoldDB" id="A0A7U9CP03"/>
<protein>
    <submittedName>
        <fullName evidence="1">Uncharacterized protein</fullName>
    </submittedName>
</protein>